<dbReference type="AlphaFoldDB" id="A0A9P4VPA9"/>
<dbReference type="GO" id="GO:0042256">
    <property type="term" value="P:cytosolic ribosome assembly"/>
    <property type="evidence" value="ECO:0007669"/>
    <property type="project" value="TreeGrafter"/>
</dbReference>
<sequence>MRSLQSFSRVTPRVTSRFSTLSARTQFSALRSSNAFTAPLKQSSASRFAAAFSTSRPSFGAGDSSVNQELAAKLQYEKDHEVVERDAENYSGNLKEYIENSEFKLHDEPGVEEVTLTRKYGNENIKVTFTVADINNLESDPQEEDRALFDEEDADMDGQSGGANTKGAVNQSKTTGGNVKVAPEDSVAPADRPELDDEQYDDEQPTPGFAARVNVTITRDNKPGALMIECMAQDGDMLIENIYCFPDAELADAKTAEKDWARRGLYTGPPFGNLDDDLQILFERYLDERGVNTGMALFVPDYIDFKEQKEYIRWLDNVKAIVEP</sequence>
<keyword evidence="3" id="KW-1185">Reference proteome</keyword>
<feature type="region of interest" description="Disordered" evidence="1">
    <location>
        <begin position="154"/>
        <end position="210"/>
    </location>
</feature>
<reference evidence="2" key="1">
    <citation type="journal article" date="2020" name="Stud. Mycol.">
        <title>101 Dothideomycetes genomes: a test case for predicting lifestyles and emergence of pathogens.</title>
        <authorList>
            <person name="Haridas S."/>
            <person name="Albert R."/>
            <person name="Binder M."/>
            <person name="Bloem J."/>
            <person name="Labutti K."/>
            <person name="Salamov A."/>
            <person name="Andreopoulos B."/>
            <person name="Baker S."/>
            <person name="Barry K."/>
            <person name="Bills G."/>
            <person name="Bluhm B."/>
            <person name="Cannon C."/>
            <person name="Castanera R."/>
            <person name="Culley D."/>
            <person name="Daum C."/>
            <person name="Ezra D."/>
            <person name="Gonzalez J."/>
            <person name="Henrissat B."/>
            <person name="Kuo A."/>
            <person name="Liang C."/>
            <person name="Lipzen A."/>
            <person name="Lutzoni F."/>
            <person name="Magnuson J."/>
            <person name="Mondo S."/>
            <person name="Nolan M."/>
            <person name="Ohm R."/>
            <person name="Pangilinan J."/>
            <person name="Park H.-J."/>
            <person name="Ramirez L."/>
            <person name="Alfaro M."/>
            <person name="Sun H."/>
            <person name="Tritt A."/>
            <person name="Yoshinaga Y."/>
            <person name="Zwiers L.-H."/>
            <person name="Turgeon B."/>
            <person name="Goodwin S."/>
            <person name="Spatafora J."/>
            <person name="Crous P."/>
            <person name="Grigoriev I."/>
        </authorList>
    </citation>
    <scope>NUCLEOTIDE SEQUENCE</scope>
    <source>
        <strain evidence="2">CBS 101060</strain>
    </source>
</reference>
<dbReference type="Proteomes" id="UP000799429">
    <property type="component" value="Unassembled WGS sequence"/>
</dbReference>
<proteinExistence type="predicted"/>
<dbReference type="InterPro" id="IPR036561">
    <property type="entry name" value="MAM33_sf"/>
</dbReference>
<feature type="compositionally biased region" description="Acidic residues" evidence="1">
    <location>
        <begin position="194"/>
        <end position="204"/>
    </location>
</feature>
<dbReference type="Pfam" id="PF02330">
    <property type="entry name" value="MAM33"/>
    <property type="match status" value="1"/>
</dbReference>
<comment type="caution">
    <text evidence="2">The sequence shown here is derived from an EMBL/GenBank/DDBJ whole genome shotgun (WGS) entry which is preliminary data.</text>
</comment>
<protein>
    <submittedName>
        <fullName evidence="2">Mitochondrial glyco protein</fullName>
    </submittedName>
</protein>
<accession>A0A9P4VPA9</accession>
<evidence type="ECO:0000256" key="1">
    <source>
        <dbReference type="SAM" id="MobiDB-lite"/>
    </source>
</evidence>
<dbReference type="OrthoDB" id="278212at2759"/>
<gene>
    <name evidence="2" type="ORF">M501DRAFT_1016711</name>
</gene>
<evidence type="ECO:0000313" key="2">
    <source>
        <dbReference type="EMBL" id="KAF2838618.1"/>
    </source>
</evidence>
<dbReference type="PANTHER" id="PTHR10826:SF1">
    <property type="entry name" value="COMPLEMENT COMPONENT 1 Q SUBCOMPONENT-BINDING PROTEIN, MITOCHONDRIAL"/>
    <property type="match status" value="1"/>
</dbReference>
<dbReference type="Gene3D" id="3.10.280.10">
    <property type="entry name" value="Mitochondrial glycoprotein"/>
    <property type="match status" value="1"/>
</dbReference>
<dbReference type="InterPro" id="IPR003428">
    <property type="entry name" value="MAM33"/>
</dbReference>
<organism evidence="2 3">
    <name type="scientific">Patellaria atrata CBS 101060</name>
    <dbReference type="NCBI Taxonomy" id="1346257"/>
    <lineage>
        <taxon>Eukaryota</taxon>
        <taxon>Fungi</taxon>
        <taxon>Dikarya</taxon>
        <taxon>Ascomycota</taxon>
        <taxon>Pezizomycotina</taxon>
        <taxon>Dothideomycetes</taxon>
        <taxon>Dothideomycetes incertae sedis</taxon>
        <taxon>Patellariales</taxon>
        <taxon>Patellariaceae</taxon>
        <taxon>Patellaria</taxon>
    </lineage>
</organism>
<dbReference type="EMBL" id="MU006096">
    <property type="protein sequence ID" value="KAF2838618.1"/>
    <property type="molecule type" value="Genomic_DNA"/>
</dbReference>
<dbReference type="PANTHER" id="PTHR10826">
    <property type="entry name" value="COMPLEMENT COMPONENT 1"/>
    <property type="match status" value="1"/>
</dbReference>
<dbReference type="GO" id="GO:0005759">
    <property type="term" value="C:mitochondrial matrix"/>
    <property type="evidence" value="ECO:0007669"/>
    <property type="project" value="InterPro"/>
</dbReference>
<evidence type="ECO:0000313" key="3">
    <source>
        <dbReference type="Proteomes" id="UP000799429"/>
    </source>
</evidence>
<name>A0A9P4VPA9_9PEZI</name>
<dbReference type="SUPFAM" id="SSF54529">
    <property type="entry name" value="Mitochondrial glycoprotein MAM33-like"/>
    <property type="match status" value="1"/>
</dbReference>
<feature type="compositionally biased region" description="Polar residues" evidence="1">
    <location>
        <begin position="167"/>
        <end position="177"/>
    </location>
</feature>